<feature type="signal peptide" evidence="1">
    <location>
        <begin position="1"/>
        <end position="22"/>
    </location>
</feature>
<evidence type="ECO:0000256" key="1">
    <source>
        <dbReference type="SAM" id="SignalP"/>
    </source>
</evidence>
<dbReference type="PROSITE" id="PS51257">
    <property type="entry name" value="PROKAR_LIPOPROTEIN"/>
    <property type="match status" value="1"/>
</dbReference>
<dbReference type="SMART" id="SM00867">
    <property type="entry name" value="YceI"/>
    <property type="match status" value="1"/>
</dbReference>
<gene>
    <name evidence="3" type="ORF">HPO_06968</name>
</gene>
<evidence type="ECO:0000313" key="3">
    <source>
        <dbReference type="EMBL" id="KCZ99291.1"/>
    </source>
</evidence>
<organism evidence="3 4">
    <name type="scientific">Hyphomonas polymorpha PS728</name>
    <dbReference type="NCBI Taxonomy" id="1280954"/>
    <lineage>
        <taxon>Bacteria</taxon>
        <taxon>Pseudomonadati</taxon>
        <taxon>Pseudomonadota</taxon>
        <taxon>Alphaproteobacteria</taxon>
        <taxon>Hyphomonadales</taxon>
        <taxon>Hyphomonadaceae</taxon>
        <taxon>Hyphomonas</taxon>
    </lineage>
</organism>
<dbReference type="OrthoDB" id="9811006at2"/>
<dbReference type="EMBL" id="ARYM01000006">
    <property type="protein sequence ID" value="KCZ99291.1"/>
    <property type="molecule type" value="Genomic_DNA"/>
</dbReference>
<dbReference type="Proteomes" id="UP000027100">
    <property type="component" value="Unassembled WGS sequence"/>
</dbReference>
<reference evidence="3 4" key="1">
    <citation type="journal article" date="2014" name="Antonie Van Leeuwenhoek">
        <title>Hyphomonas beringensis sp. nov. and Hyphomonas chukchiensis sp. nov., isolated from surface seawater of the Bering Sea and Chukchi Sea.</title>
        <authorList>
            <person name="Li C."/>
            <person name="Lai Q."/>
            <person name="Li G."/>
            <person name="Dong C."/>
            <person name="Wang J."/>
            <person name="Liao Y."/>
            <person name="Shao Z."/>
        </authorList>
    </citation>
    <scope>NUCLEOTIDE SEQUENCE [LARGE SCALE GENOMIC DNA]</scope>
    <source>
        <strain evidence="3 4">PS728</strain>
    </source>
</reference>
<feature type="domain" description="Lipid/polyisoprenoid-binding YceI-like" evidence="2">
    <location>
        <begin position="51"/>
        <end position="230"/>
    </location>
</feature>
<sequence>MRLLLISASALMLAACSETTPAAPAATEPAAAPAGEAAAPAADVEYGAAGTYAIDPTHTSVTWRVNHFGLSKYTGRFKTVDATLQFNPEDPAANSITVTIDPLSVETDYPADYKASHADSPYATWNEDLARNANWLNGDAFPQITFTSTSITQETASTGKVTGDLTFLGVTKPVTLDVTYNGKANFPWAPEADKIGFSAKAVLKRSDFGNATYAPNIGDEVEVLIETEFQQVVAPAEPAPAE</sequence>
<proteinExistence type="predicted"/>
<dbReference type="InterPro" id="IPR007372">
    <property type="entry name" value="Lipid/polyisoprenoid-bd_YceI"/>
</dbReference>
<comment type="caution">
    <text evidence="3">The sequence shown here is derived from an EMBL/GenBank/DDBJ whole genome shotgun (WGS) entry which is preliminary data.</text>
</comment>
<dbReference type="SUPFAM" id="SSF101874">
    <property type="entry name" value="YceI-like"/>
    <property type="match status" value="1"/>
</dbReference>
<protein>
    <recommendedName>
        <fullName evidence="2">Lipid/polyisoprenoid-binding YceI-like domain-containing protein</fullName>
    </recommendedName>
</protein>
<name>A0A062VIB9_9PROT</name>
<dbReference type="PANTHER" id="PTHR34406">
    <property type="entry name" value="PROTEIN YCEI"/>
    <property type="match status" value="1"/>
</dbReference>
<dbReference type="STRING" id="1280954.HPO_06968"/>
<feature type="chain" id="PRO_5001615711" description="Lipid/polyisoprenoid-binding YceI-like domain-containing protein" evidence="1">
    <location>
        <begin position="23"/>
        <end position="242"/>
    </location>
</feature>
<dbReference type="PATRIC" id="fig|1280954.3.peg.1413"/>
<dbReference type="Gene3D" id="2.40.128.110">
    <property type="entry name" value="Lipid/polyisoprenoid-binding, YceI-like"/>
    <property type="match status" value="1"/>
</dbReference>
<dbReference type="InterPro" id="IPR036761">
    <property type="entry name" value="TTHA0802/YceI-like_sf"/>
</dbReference>
<dbReference type="PANTHER" id="PTHR34406:SF1">
    <property type="entry name" value="PROTEIN YCEI"/>
    <property type="match status" value="1"/>
</dbReference>
<dbReference type="eggNOG" id="COG2353">
    <property type="taxonomic scope" value="Bacteria"/>
</dbReference>
<evidence type="ECO:0000313" key="4">
    <source>
        <dbReference type="Proteomes" id="UP000027100"/>
    </source>
</evidence>
<dbReference type="Pfam" id="PF04264">
    <property type="entry name" value="YceI"/>
    <property type="match status" value="1"/>
</dbReference>
<keyword evidence="4" id="KW-1185">Reference proteome</keyword>
<keyword evidence="1" id="KW-0732">Signal</keyword>
<evidence type="ECO:0000259" key="2">
    <source>
        <dbReference type="SMART" id="SM00867"/>
    </source>
</evidence>
<dbReference type="RefSeq" id="WP_035596164.1">
    <property type="nucleotide sequence ID" value="NZ_ARYM01000006.1"/>
</dbReference>
<dbReference type="AlphaFoldDB" id="A0A062VIB9"/>
<accession>A0A062VIB9</accession>